<feature type="compositionally biased region" description="Basic and acidic residues" evidence="7">
    <location>
        <begin position="48"/>
        <end position="59"/>
    </location>
</feature>
<proteinExistence type="inferred from homology"/>
<sequence>MAGKEPEAKDSATTTTIPTPMATSSPEPMLSQSLPTRLVNIERNRDIEKEQDDHHRSEASAHSLPPVAGARVGIRQPLERRQSQIQMVFNGSANFVGWNETEGELRRNWGSKRLRFLAKKYSLNHCRALNEARSIEPAVRYDFFDLPGHSSADTDWNQSQPSGHADQAFSFPYGCGTASSTHDGATPISIARSLSQASDSYVRPRCERRESAARVAYGSAASVAKRGVVDSHRMHRVRLSSRQSFDVDAVECDRGGSPASSEAQQASEPLLRTSDSDTSTCLRFAGEDLTHRAASPIIEESASDIFFEQESNEPITGSRAGVDAVPPQPEHIKMVKMQPSSDGVTKKELPLEKGRSEPSLRPKLSTQEHIDADDLFFAFSADDDRARSKHTLMEDRKGKRPFATVMSLPSVPLSTDTDYAEIPEGFPGGISRLDLGDGRLHIPIGPVPLGPVSKEGRHEANQPDRPLLDGVRSISRFMHRYPLMKQTSVMETTKRGVLDGVLRNLGHHSGKLFRPRYRRYRGLGVLSSFYDGSLHREKIDALDPVVRDVIEAGSDERPLFTWWVTSVQVIVCVISLLFYGIGPAGWERVEMKEEVIDVTLVMRQVSYFEPVNLWFGPRFADLIRLGAKYSPCMRREPGLWKLISEERKKENVTGCCVFNDRTGCYQTGQLSCPRTLATWYKWSKQMRPSLHKSKSDSFLFESMRNATLTSRRGTLSQALPTHSWRTAGAVCGQDPDFCIRPYSVRPYEWPDDLTRWPICEEHRQGAFLPTHMTCQVTGRPCCIQMQGQCRIATREYCSFVKGHFHENATLCSQVNCFSDICGMLPFVRKDYPDQFYRMLFSLFLHAGIIHVAFTVFVQMWLMVDLEMLIGWKRMAILYIGSGIGGNIASAIFVPYSPEVGPSGSHLGIMAALVVDLHHHRHIIVQPRRELAKHMLTVLMLFLTGLLPWVDNWAHLFGFIFGLLITIVTFPYLDFESQEKPKRGCRSTLSRRHIAIVAALISCVILYFLLGYIYFNQIEVNCPWCQYFNCINIKYFTGSNHFCDNTGQKLSQWLPI</sequence>
<keyword evidence="6 8" id="KW-0472">Membrane</keyword>
<dbReference type="GO" id="GO:0005789">
    <property type="term" value="C:endoplasmic reticulum membrane"/>
    <property type="evidence" value="ECO:0007669"/>
    <property type="project" value="UniProtKB-SubCell"/>
</dbReference>
<feature type="domain" description="Peptidase S54 rhomboid" evidence="9">
    <location>
        <begin position="833"/>
        <end position="969"/>
    </location>
</feature>
<keyword evidence="5 8" id="KW-1133">Transmembrane helix</keyword>
<feature type="transmembrane region" description="Helical" evidence="8">
    <location>
        <begin position="930"/>
        <end position="949"/>
    </location>
</feature>
<dbReference type="SUPFAM" id="SSF144091">
    <property type="entry name" value="Rhomboid-like"/>
    <property type="match status" value="1"/>
</dbReference>
<dbReference type="GO" id="GO:0050708">
    <property type="term" value="P:regulation of protein secretion"/>
    <property type="evidence" value="ECO:0007669"/>
    <property type="project" value="TreeGrafter"/>
</dbReference>
<dbReference type="GO" id="GO:0042058">
    <property type="term" value="P:regulation of epidermal growth factor receptor signaling pathway"/>
    <property type="evidence" value="ECO:0007669"/>
    <property type="project" value="TreeGrafter"/>
</dbReference>
<accession>A0A7I4YTE7</accession>
<feature type="transmembrane region" description="Helical" evidence="8">
    <location>
        <begin position="993"/>
        <end position="1014"/>
    </location>
</feature>
<feature type="compositionally biased region" description="Low complexity" evidence="7">
    <location>
        <begin position="11"/>
        <end position="26"/>
    </location>
</feature>
<feature type="region of interest" description="Disordered" evidence="7">
    <location>
        <begin position="48"/>
        <end position="69"/>
    </location>
</feature>
<feature type="transmembrane region" description="Helical" evidence="8">
    <location>
        <begin position="560"/>
        <end position="582"/>
    </location>
</feature>
<dbReference type="OrthoDB" id="2146116at2759"/>
<keyword evidence="10" id="KW-1185">Reference proteome</keyword>
<feature type="transmembrane region" description="Helical" evidence="8">
    <location>
        <begin position="955"/>
        <end position="972"/>
    </location>
</feature>
<dbReference type="InterPro" id="IPR051512">
    <property type="entry name" value="Inactive_Rhomboid"/>
</dbReference>
<evidence type="ECO:0000313" key="10">
    <source>
        <dbReference type="Proteomes" id="UP000025227"/>
    </source>
</evidence>
<dbReference type="WBParaSite" id="HCON_00141440-00001">
    <property type="protein sequence ID" value="HCON_00141440-00001"/>
    <property type="gene ID" value="HCON_00141440"/>
</dbReference>
<evidence type="ECO:0000313" key="11">
    <source>
        <dbReference type="WBParaSite" id="HCON_00141440-00001"/>
    </source>
</evidence>
<dbReference type="GO" id="GO:0004252">
    <property type="term" value="F:serine-type endopeptidase activity"/>
    <property type="evidence" value="ECO:0007669"/>
    <property type="project" value="InterPro"/>
</dbReference>
<evidence type="ECO:0000256" key="2">
    <source>
        <dbReference type="ARBA" id="ARBA00009045"/>
    </source>
</evidence>
<evidence type="ECO:0000256" key="6">
    <source>
        <dbReference type="ARBA" id="ARBA00023136"/>
    </source>
</evidence>
<dbReference type="PANTHER" id="PTHR45965">
    <property type="entry name" value="INACTIVE RHOMBOID PROTEIN"/>
    <property type="match status" value="1"/>
</dbReference>
<feature type="compositionally biased region" description="Basic and acidic residues" evidence="7">
    <location>
        <begin position="344"/>
        <end position="360"/>
    </location>
</feature>
<dbReference type="PANTHER" id="PTHR45965:SF3">
    <property type="entry name" value="INACTIVE RHOMBOID PROTEIN 1"/>
    <property type="match status" value="1"/>
</dbReference>
<feature type="region of interest" description="Disordered" evidence="7">
    <location>
        <begin position="251"/>
        <end position="276"/>
    </location>
</feature>
<evidence type="ECO:0000256" key="3">
    <source>
        <dbReference type="ARBA" id="ARBA00022692"/>
    </source>
</evidence>
<comment type="subcellular location">
    <subcellularLocation>
        <location evidence="1">Endoplasmic reticulum membrane</location>
        <topology evidence="1">Multi-pass membrane protein</topology>
    </subcellularLocation>
</comment>
<keyword evidence="4" id="KW-0256">Endoplasmic reticulum</keyword>
<evidence type="ECO:0000256" key="4">
    <source>
        <dbReference type="ARBA" id="ARBA00022824"/>
    </source>
</evidence>
<name>A0A7I4YTE7_HAECO</name>
<evidence type="ECO:0000256" key="5">
    <source>
        <dbReference type="ARBA" id="ARBA00022989"/>
    </source>
</evidence>
<feature type="compositionally biased region" description="Basic and acidic residues" evidence="7">
    <location>
        <begin position="1"/>
        <end position="10"/>
    </location>
</feature>
<evidence type="ECO:0000259" key="9">
    <source>
        <dbReference type="Pfam" id="PF01694"/>
    </source>
</evidence>
<organism evidence="10 11">
    <name type="scientific">Haemonchus contortus</name>
    <name type="common">Barber pole worm</name>
    <dbReference type="NCBI Taxonomy" id="6289"/>
    <lineage>
        <taxon>Eukaryota</taxon>
        <taxon>Metazoa</taxon>
        <taxon>Ecdysozoa</taxon>
        <taxon>Nematoda</taxon>
        <taxon>Chromadorea</taxon>
        <taxon>Rhabditida</taxon>
        <taxon>Rhabditina</taxon>
        <taxon>Rhabditomorpha</taxon>
        <taxon>Strongyloidea</taxon>
        <taxon>Trichostrongylidae</taxon>
        <taxon>Haemonchus</taxon>
    </lineage>
</organism>
<protein>
    <submittedName>
        <fullName evidence="11">Rhomboid domain-containing protein</fullName>
    </submittedName>
</protein>
<dbReference type="FunFam" id="1.20.1540.10:FF:000025">
    <property type="entry name" value="Putative rhomboid family"/>
    <property type="match status" value="1"/>
</dbReference>
<keyword evidence="3 8" id="KW-0812">Transmembrane</keyword>
<feature type="region of interest" description="Disordered" evidence="7">
    <location>
        <begin position="338"/>
        <end position="360"/>
    </location>
</feature>
<feature type="compositionally biased region" description="Low complexity" evidence="7">
    <location>
        <begin position="255"/>
        <end position="269"/>
    </location>
</feature>
<comment type="similarity">
    <text evidence="2">Belongs to the peptidase S54 family.</text>
</comment>
<dbReference type="Proteomes" id="UP000025227">
    <property type="component" value="Unplaced"/>
</dbReference>
<reference evidence="11" key="1">
    <citation type="submission" date="2020-12" db="UniProtKB">
        <authorList>
            <consortium name="WormBaseParasite"/>
        </authorList>
    </citation>
    <scope>IDENTIFICATION</scope>
    <source>
        <strain evidence="11">MHco3</strain>
    </source>
</reference>
<dbReference type="AlphaFoldDB" id="A0A7I4YTE7"/>
<dbReference type="OMA" id="HMTCQVT"/>
<dbReference type="InterPro" id="IPR022764">
    <property type="entry name" value="Peptidase_S54_rhomboid_dom"/>
</dbReference>
<dbReference type="InterPro" id="IPR035952">
    <property type="entry name" value="Rhomboid-like_sf"/>
</dbReference>
<evidence type="ECO:0000256" key="1">
    <source>
        <dbReference type="ARBA" id="ARBA00004477"/>
    </source>
</evidence>
<evidence type="ECO:0000256" key="7">
    <source>
        <dbReference type="SAM" id="MobiDB-lite"/>
    </source>
</evidence>
<feature type="region of interest" description="Disordered" evidence="7">
    <location>
        <begin position="1"/>
        <end position="36"/>
    </location>
</feature>
<dbReference type="Pfam" id="PF01694">
    <property type="entry name" value="Rhomboid"/>
    <property type="match status" value="1"/>
</dbReference>
<feature type="transmembrane region" description="Helical" evidence="8">
    <location>
        <begin position="838"/>
        <end position="863"/>
    </location>
</feature>
<evidence type="ECO:0000256" key="8">
    <source>
        <dbReference type="SAM" id="Phobius"/>
    </source>
</evidence>
<dbReference type="Gene3D" id="1.20.1540.10">
    <property type="entry name" value="Rhomboid-like"/>
    <property type="match status" value="1"/>
</dbReference>
<feature type="transmembrane region" description="Helical" evidence="8">
    <location>
        <begin position="875"/>
        <end position="895"/>
    </location>
</feature>